<dbReference type="InterPro" id="IPR023867">
    <property type="entry name" value="Sulphatase_maturase_rSAM"/>
</dbReference>
<dbReference type="InterPro" id="IPR013785">
    <property type="entry name" value="Aldolase_TIM"/>
</dbReference>
<dbReference type="CDD" id="cd01335">
    <property type="entry name" value="Radical_SAM"/>
    <property type="match status" value="1"/>
</dbReference>
<dbReference type="GO" id="GO:0046872">
    <property type="term" value="F:metal ion binding"/>
    <property type="evidence" value="ECO:0007669"/>
    <property type="project" value="UniProtKB-KW"/>
</dbReference>
<name>A0A366SE38_9ENTE</name>
<dbReference type="SUPFAM" id="SSF102114">
    <property type="entry name" value="Radical SAM enzymes"/>
    <property type="match status" value="1"/>
</dbReference>
<proteinExistence type="inferred from homology"/>
<dbReference type="EMBL" id="LEOY01000019">
    <property type="protein sequence ID" value="RBR27994.1"/>
    <property type="molecule type" value="Genomic_DNA"/>
</dbReference>
<dbReference type="GO" id="GO:0051536">
    <property type="term" value="F:iron-sulfur cluster binding"/>
    <property type="evidence" value="ECO:0007669"/>
    <property type="project" value="UniProtKB-KW"/>
</dbReference>
<keyword evidence="1" id="KW-0949">S-adenosyl-L-methionine</keyword>
<evidence type="ECO:0000259" key="6">
    <source>
        <dbReference type="PROSITE" id="PS51918"/>
    </source>
</evidence>
<keyword evidence="2" id="KW-0479">Metal-binding</keyword>
<feature type="domain" description="Radical SAM core" evidence="6">
    <location>
        <begin position="60"/>
        <end position="234"/>
    </location>
</feature>
<gene>
    <name evidence="7" type="ORF">EB18_01959</name>
</gene>
<evidence type="ECO:0000313" key="7">
    <source>
        <dbReference type="EMBL" id="RBR27994.1"/>
    </source>
</evidence>
<comment type="similarity">
    <text evidence="5">Belongs to the radical SAM superfamily. Anaerobic sulfatase-maturating enzyme family.</text>
</comment>
<sequence>METVYCLDNGESVFLKNLYTGSICEIEQSAFIKFRNENMRELIEVIDKDVPFIHSNNISDEEELSFYIVTTMDCNLTCSYCFENGKNRNVSLSEKHINKVLDYINDKLSRRKYNKLDIYFTGGEPLYNYKFIEKTCLEIKRKITIPVTYTIITNGTVLNRRIIDFLVKNNFKIQISFDGNEYFHNLERKNRLGKGTYRRIIDNISAIFSVNEEVALQIRINISSKIIRAYQNYI</sequence>
<evidence type="ECO:0000313" key="8">
    <source>
        <dbReference type="Proteomes" id="UP000252800"/>
    </source>
</evidence>
<dbReference type="Gene3D" id="3.20.20.70">
    <property type="entry name" value="Aldolase class I"/>
    <property type="match status" value="1"/>
</dbReference>
<keyword evidence="3" id="KW-0408">Iron</keyword>
<dbReference type="RefSeq" id="WP_240185030.1">
    <property type="nucleotide sequence ID" value="NZ_KZ845746.1"/>
</dbReference>
<dbReference type="InterPro" id="IPR058240">
    <property type="entry name" value="rSAM_sf"/>
</dbReference>
<evidence type="ECO:0000256" key="5">
    <source>
        <dbReference type="ARBA" id="ARBA00023601"/>
    </source>
</evidence>
<dbReference type="SFLD" id="SFLDG01067">
    <property type="entry name" value="SPASM/twitch_domain_containing"/>
    <property type="match status" value="1"/>
</dbReference>
<comment type="caution">
    <text evidence="7">The sequence shown here is derived from an EMBL/GenBank/DDBJ whole genome shotgun (WGS) entry which is preliminary data.</text>
</comment>
<evidence type="ECO:0000256" key="4">
    <source>
        <dbReference type="ARBA" id="ARBA00023014"/>
    </source>
</evidence>
<evidence type="ECO:0000256" key="2">
    <source>
        <dbReference type="ARBA" id="ARBA00022723"/>
    </source>
</evidence>
<keyword evidence="4" id="KW-0411">Iron-sulfur</keyword>
<dbReference type="InterPro" id="IPR007197">
    <property type="entry name" value="rSAM"/>
</dbReference>
<dbReference type="GO" id="GO:0016491">
    <property type="term" value="F:oxidoreductase activity"/>
    <property type="evidence" value="ECO:0007669"/>
    <property type="project" value="InterPro"/>
</dbReference>
<organism evidence="7 8">
    <name type="scientific">Enterococcus cecorum</name>
    <dbReference type="NCBI Taxonomy" id="44008"/>
    <lineage>
        <taxon>Bacteria</taxon>
        <taxon>Bacillati</taxon>
        <taxon>Bacillota</taxon>
        <taxon>Bacilli</taxon>
        <taxon>Lactobacillales</taxon>
        <taxon>Enterococcaceae</taxon>
        <taxon>Enterococcus</taxon>
    </lineage>
</organism>
<reference evidence="7 8" key="1">
    <citation type="submission" date="2015-06" db="EMBL/GenBank/DDBJ databases">
        <title>The Genome Sequence of Enterococcus cecorum 170AEA1.</title>
        <authorList>
            <consortium name="The Broad Institute Genomics Platform"/>
            <consortium name="The Broad Institute Genome Sequencing Center for Infectious Disease"/>
            <person name="Earl A.M."/>
            <person name="Van Tyne D."/>
            <person name="Lebreton F."/>
            <person name="Saavedra J.T."/>
            <person name="Gilmore M.S."/>
            <person name="Manson McGuire A."/>
            <person name="Clock S."/>
            <person name="Crupain M."/>
            <person name="Rangan U."/>
            <person name="Young S."/>
            <person name="Abouelleil A."/>
            <person name="Cao P."/>
            <person name="Chapman S.B."/>
            <person name="Griggs A."/>
            <person name="Priest M."/>
            <person name="Shea T."/>
            <person name="Wortman J."/>
            <person name="Nusbaum C."/>
            <person name="Birren B."/>
        </authorList>
    </citation>
    <scope>NUCLEOTIDE SEQUENCE [LARGE SCALE GENOMIC DNA]</scope>
    <source>
        <strain evidence="7 8">170AEA1</strain>
    </source>
</reference>
<evidence type="ECO:0000256" key="3">
    <source>
        <dbReference type="ARBA" id="ARBA00023004"/>
    </source>
</evidence>
<dbReference type="PROSITE" id="PS51918">
    <property type="entry name" value="RADICAL_SAM"/>
    <property type="match status" value="1"/>
</dbReference>
<dbReference type="AlphaFoldDB" id="A0A366SE38"/>
<dbReference type="PANTHER" id="PTHR43273:SF3">
    <property type="entry name" value="ANAEROBIC SULFATASE-MATURATING ENZYME HOMOLOG ASLB-RELATED"/>
    <property type="match status" value="1"/>
</dbReference>
<protein>
    <recommendedName>
        <fullName evidence="6">Radical SAM core domain-containing protein</fullName>
    </recommendedName>
</protein>
<dbReference type="SFLD" id="SFLDS00029">
    <property type="entry name" value="Radical_SAM"/>
    <property type="match status" value="1"/>
</dbReference>
<dbReference type="PANTHER" id="PTHR43273">
    <property type="entry name" value="ANAEROBIC SULFATASE-MATURATING ENZYME HOMOLOG ASLB-RELATED"/>
    <property type="match status" value="1"/>
</dbReference>
<accession>A0A366SE38</accession>
<dbReference type="Proteomes" id="UP000252800">
    <property type="component" value="Unassembled WGS sequence"/>
</dbReference>
<evidence type="ECO:0000256" key="1">
    <source>
        <dbReference type="ARBA" id="ARBA00022691"/>
    </source>
</evidence>
<dbReference type="UniPathway" id="UPA00782"/>
<dbReference type="Pfam" id="PF04055">
    <property type="entry name" value="Radical_SAM"/>
    <property type="match status" value="1"/>
</dbReference>